<proteinExistence type="predicted"/>
<comment type="caution">
    <text evidence="1">The sequence shown here is derived from an EMBL/GenBank/DDBJ whole genome shotgun (WGS) entry which is preliminary data.</text>
</comment>
<reference evidence="3 4" key="1">
    <citation type="submission" date="2014-08" db="EMBL/GenBank/DDBJ databases">
        <title>Genome sequences of NCPPB Pectobacterium isolates.</title>
        <authorList>
            <person name="Glover R.H."/>
            <person name="Sapp M."/>
            <person name="Elphinstone J."/>
        </authorList>
    </citation>
    <scope>NUCLEOTIDE SEQUENCE [LARGE SCALE GENOMIC DNA]</scope>
    <source>
        <strain evidence="1 3">NCPPB 3701</strain>
        <strain evidence="2 4">NCPPB3702</strain>
    </source>
</reference>
<dbReference type="EMBL" id="JQHP01000027">
    <property type="protein sequence ID" value="KFW99346.1"/>
    <property type="molecule type" value="Genomic_DNA"/>
</dbReference>
<evidence type="ECO:0000313" key="3">
    <source>
        <dbReference type="Proteomes" id="UP000029257"/>
    </source>
</evidence>
<protein>
    <submittedName>
        <fullName evidence="1">Type VI secretion protein</fullName>
    </submittedName>
</protein>
<dbReference type="Proteomes" id="UP000029257">
    <property type="component" value="Unassembled WGS sequence"/>
</dbReference>
<evidence type="ECO:0000313" key="1">
    <source>
        <dbReference type="EMBL" id="KFW99346.1"/>
    </source>
</evidence>
<sequence>MFANCQLFGVDLAFPDVCLTPTPTPTPTPAPVPVPYPDIALGPTAIPNALNILFMGMPAHNMATVTPLTNGDNPGVATGVASGTVMGPSRHLTGSFTVLLKGTPATRLTSMSLQNSTNALGMRIVPSQFKVLMLAP</sequence>
<keyword evidence="4" id="KW-1185">Reference proteome</keyword>
<dbReference type="EMBL" id="JQOH01000028">
    <property type="protein sequence ID" value="KGA26077.1"/>
    <property type="molecule type" value="Genomic_DNA"/>
</dbReference>
<dbReference type="RefSeq" id="WP_005974613.1">
    <property type="nucleotide sequence ID" value="NZ_JQHP01000027.1"/>
</dbReference>
<dbReference type="AlphaFoldDB" id="A0AAW3EBW5"/>
<accession>A0AAW3EBW5</accession>
<dbReference type="Proteomes" id="UP000029436">
    <property type="component" value="Unassembled WGS sequence"/>
</dbReference>
<dbReference type="Pfam" id="PF13665">
    <property type="entry name" value="Tox-PAAR-like"/>
    <property type="match status" value="1"/>
</dbReference>
<evidence type="ECO:0000313" key="4">
    <source>
        <dbReference type="Proteomes" id="UP000029436"/>
    </source>
</evidence>
<organism evidence="1 3">
    <name type="scientific">Pectobacterium wasabiae</name>
    <dbReference type="NCBI Taxonomy" id="55208"/>
    <lineage>
        <taxon>Bacteria</taxon>
        <taxon>Pseudomonadati</taxon>
        <taxon>Pseudomonadota</taxon>
        <taxon>Gammaproteobacteria</taxon>
        <taxon>Enterobacterales</taxon>
        <taxon>Pectobacteriaceae</taxon>
        <taxon>Pectobacterium</taxon>
    </lineage>
</organism>
<name>A0AAW3EBW5_9GAMM</name>
<evidence type="ECO:0000313" key="2">
    <source>
        <dbReference type="EMBL" id="KGA26077.1"/>
    </source>
</evidence>
<gene>
    <name evidence="1" type="ORF">JV38_23285</name>
    <name evidence="2" type="ORF">KU73_23280</name>
</gene>